<evidence type="ECO:0000256" key="1">
    <source>
        <dbReference type="SAM" id="MobiDB-lite"/>
    </source>
</evidence>
<dbReference type="InterPro" id="IPR029479">
    <property type="entry name" value="Nitroreductase"/>
</dbReference>
<dbReference type="PANTHER" id="PTHR43745:SF2">
    <property type="entry name" value="NITROREDUCTASE MJ1384-RELATED"/>
    <property type="match status" value="1"/>
</dbReference>
<feature type="compositionally biased region" description="Polar residues" evidence="1">
    <location>
        <begin position="1"/>
        <end position="14"/>
    </location>
</feature>
<dbReference type="Proteomes" id="UP001597260">
    <property type="component" value="Unassembled WGS sequence"/>
</dbReference>
<proteinExistence type="predicted"/>
<evidence type="ECO:0000313" key="3">
    <source>
        <dbReference type="EMBL" id="MFD1321337.1"/>
    </source>
</evidence>
<feature type="domain" description="Nitroreductase" evidence="2">
    <location>
        <begin position="152"/>
        <end position="235"/>
    </location>
</feature>
<evidence type="ECO:0000313" key="4">
    <source>
        <dbReference type="Proteomes" id="UP001597260"/>
    </source>
</evidence>
<dbReference type="RefSeq" id="WP_377569342.1">
    <property type="nucleotide sequence ID" value="NZ_JBHTMP010000011.1"/>
</dbReference>
<dbReference type="SUPFAM" id="SSF55469">
    <property type="entry name" value="FMN-dependent nitroreductase-like"/>
    <property type="match status" value="2"/>
</dbReference>
<sequence>MSASHTYHRLTNYSPERPWHEPLDDPRLVTGFEICDKDRRPPEFKTYDEGLPVVDLPVDLPRHPLPATAVLGGATAAGRHDLTLAELARLLYYSGGIVRYRDTADGRVHYRAAGSAGNRHPLELYAVTSGLAGLPGGVWHHDPLGHRLRHIAPAPARDGATFLVVTGVPWRAAWKYAERAWRHLWWDCGTLLAQLLALADAAGLPARLQLAFPDQAVATLVGADDVDEFPLALVVLADGEPALTPTSQAQHGKLVNDPTRFPLITAIQQATESATCWPTTIPRARRAPAVPPLPSRLTLEDVVLRRGSARRFDTHATLPLSAVTWAMAVATRPVRWDAGPSLLHHHLILHSVDKTRPGIHRWRDGHLAPVSTGDQRQATHHYCLGTDLARDAAWLAIHGTDLSATLDRLGERGYRAAGLEAGLVTGRLHLAAHALGHAATGLVVNDELTPAFLRSDTTTLLSTALGLRVHQTTPGGTPRRPARLRPG</sequence>
<dbReference type="CDD" id="cd02142">
    <property type="entry name" value="McbC_SagB-like_oxidoreductase"/>
    <property type="match status" value="1"/>
</dbReference>
<reference evidence="4" key="1">
    <citation type="journal article" date="2019" name="Int. J. Syst. Evol. Microbiol.">
        <title>The Global Catalogue of Microorganisms (GCM) 10K type strain sequencing project: providing services to taxonomists for standard genome sequencing and annotation.</title>
        <authorList>
            <consortium name="The Broad Institute Genomics Platform"/>
            <consortium name="The Broad Institute Genome Sequencing Center for Infectious Disease"/>
            <person name="Wu L."/>
            <person name="Ma J."/>
        </authorList>
    </citation>
    <scope>NUCLEOTIDE SEQUENCE [LARGE SCALE GENOMIC DNA]</scope>
    <source>
        <strain evidence="4">JCM 31037</strain>
    </source>
</reference>
<dbReference type="PANTHER" id="PTHR43745">
    <property type="entry name" value="NITROREDUCTASE MJ1384-RELATED"/>
    <property type="match status" value="1"/>
</dbReference>
<name>A0ABW3YA87_9ACTN</name>
<dbReference type="EMBL" id="JBHTMP010000011">
    <property type="protein sequence ID" value="MFD1321337.1"/>
    <property type="molecule type" value="Genomic_DNA"/>
</dbReference>
<accession>A0ABW3YA87</accession>
<organism evidence="3 4">
    <name type="scientific">Micromonospora sonneratiae</name>
    <dbReference type="NCBI Taxonomy" id="1184706"/>
    <lineage>
        <taxon>Bacteria</taxon>
        <taxon>Bacillati</taxon>
        <taxon>Actinomycetota</taxon>
        <taxon>Actinomycetes</taxon>
        <taxon>Micromonosporales</taxon>
        <taxon>Micromonosporaceae</taxon>
        <taxon>Micromonospora</taxon>
    </lineage>
</organism>
<keyword evidence="4" id="KW-1185">Reference proteome</keyword>
<evidence type="ECO:0000259" key="2">
    <source>
        <dbReference type="Pfam" id="PF00881"/>
    </source>
</evidence>
<dbReference type="Pfam" id="PF00881">
    <property type="entry name" value="Nitroreductase"/>
    <property type="match status" value="1"/>
</dbReference>
<dbReference type="Gene3D" id="3.40.109.10">
    <property type="entry name" value="NADH Oxidase"/>
    <property type="match status" value="2"/>
</dbReference>
<comment type="caution">
    <text evidence="3">The sequence shown here is derived from an EMBL/GenBank/DDBJ whole genome shotgun (WGS) entry which is preliminary data.</text>
</comment>
<dbReference type="InterPro" id="IPR000415">
    <property type="entry name" value="Nitroreductase-like"/>
</dbReference>
<gene>
    <name evidence="3" type="ORF">ACFQ4H_09570</name>
</gene>
<feature type="region of interest" description="Disordered" evidence="1">
    <location>
        <begin position="1"/>
        <end position="22"/>
    </location>
</feature>
<dbReference type="InterPro" id="IPR052544">
    <property type="entry name" value="Bacteriocin_Proc_Enz"/>
</dbReference>
<protein>
    <submittedName>
        <fullName evidence="3">Nitroreductase family protein</fullName>
    </submittedName>
</protein>